<evidence type="ECO:0000313" key="1">
    <source>
        <dbReference type="EMBL" id="ETJ17325.1"/>
    </source>
</evidence>
<accession>W1WJP9</accession>
<proteinExistence type="predicted"/>
<sequence length="79" mass="9223">MTKSCSLPIIRKFNDIIAFEDYCNQLFEKGYIISQTEKNYICRKLRNSGGNIIVKIFTSINTECIPDKSFIVKFCWSDK</sequence>
<organism evidence="1">
    <name type="scientific">human gut metagenome</name>
    <dbReference type="NCBI Taxonomy" id="408170"/>
    <lineage>
        <taxon>unclassified sequences</taxon>
        <taxon>metagenomes</taxon>
        <taxon>organismal metagenomes</taxon>
    </lineage>
</organism>
<comment type="caution">
    <text evidence="1">The sequence shown here is derived from an EMBL/GenBank/DDBJ whole genome shotgun (WGS) entry which is preliminary data.</text>
</comment>
<dbReference type="EMBL" id="AZMM01018783">
    <property type="protein sequence ID" value="ETJ17325.1"/>
    <property type="molecule type" value="Genomic_DNA"/>
</dbReference>
<gene>
    <name evidence="1" type="ORF">Q604_UNBc4C00002G0010</name>
</gene>
<dbReference type="AlphaFoldDB" id="W1WJP9"/>
<protein>
    <submittedName>
        <fullName evidence="1">Uncharacterized protein</fullName>
    </submittedName>
</protein>
<name>W1WJP9_9ZZZZ</name>
<reference evidence="1" key="1">
    <citation type="submission" date="2013-12" db="EMBL/GenBank/DDBJ databases">
        <title>A Varibaculum cambriense genome reconstructed from a premature infant gut community with otherwise low bacterial novelty that shifts toward anaerobic metabolism during the third week of life.</title>
        <authorList>
            <person name="Brown C.T."/>
            <person name="Sharon I."/>
            <person name="Thomas B.C."/>
            <person name="Castelle C.J."/>
            <person name="Morowitz M.J."/>
            <person name="Banfield J.F."/>
        </authorList>
    </citation>
    <scope>NUCLEOTIDE SEQUENCE</scope>
</reference>